<dbReference type="InterPro" id="IPR014780">
    <property type="entry name" value="tRNA_psdUridine_synth_TruB"/>
</dbReference>
<proteinExistence type="inferred from homology"/>
<comment type="caution">
    <text evidence="8">The sequence shown here is derived from an EMBL/GenBank/DDBJ whole genome shotgun (WGS) entry which is preliminary data.</text>
</comment>
<evidence type="ECO:0000256" key="3">
    <source>
        <dbReference type="ARBA" id="ARBA00022694"/>
    </source>
</evidence>
<dbReference type="Pfam" id="PF01509">
    <property type="entry name" value="TruB_N"/>
    <property type="match status" value="1"/>
</dbReference>
<sequence length="305" mass="33909">MINGVIVINKPQHMTSFDVVSRMRRILNQKKIGHTGTLDPMATGVLPICIGDATKIVDFLMDRTKTYVCEMKLGEATDTGDQWGTVVDTASVPTLDLDIVRLAVAQFVGEIEQIPPMYSAIKINGRKLVDLARQGVEVERKPRKITIYSMDHLTFDRDKIGFTVKCSKGTYVRTLCEDIAKTLGTLGHMTALTRTSSEPFTMDMAVSLEQLEAEGAAAHLVSIETALVHFPIFAVELDEQHRKMLDNGVKFDLKAFADPCFSVAEMGMNPSSVSESLYRLYVNQAFYGICMDSAGKRILKKRFDD</sequence>
<evidence type="ECO:0000259" key="7">
    <source>
        <dbReference type="Pfam" id="PF16198"/>
    </source>
</evidence>
<comment type="function">
    <text evidence="5">Responsible for synthesis of pseudouridine from uracil-55 in the psi GC loop of transfer RNAs.</text>
</comment>
<comment type="similarity">
    <text evidence="2 5">Belongs to the pseudouridine synthase TruB family. Type 1 subfamily.</text>
</comment>
<dbReference type="EC" id="5.4.99.25" evidence="5"/>
<feature type="active site" description="Nucleophile" evidence="5">
    <location>
        <position position="39"/>
    </location>
</feature>
<dbReference type="CDD" id="cd02573">
    <property type="entry name" value="PseudoU_synth_EcTruB"/>
    <property type="match status" value="1"/>
</dbReference>
<feature type="domain" description="Pseudouridine synthase II N-terminal" evidence="6">
    <location>
        <begin position="24"/>
        <end position="172"/>
    </location>
</feature>
<dbReference type="InterPro" id="IPR032819">
    <property type="entry name" value="TruB_C"/>
</dbReference>
<dbReference type="NCBIfam" id="TIGR00431">
    <property type="entry name" value="TruB"/>
    <property type="match status" value="1"/>
</dbReference>
<keyword evidence="9" id="KW-1185">Reference proteome</keyword>
<evidence type="ECO:0000256" key="2">
    <source>
        <dbReference type="ARBA" id="ARBA00005642"/>
    </source>
</evidence>
<evidence type="ECO:0000313" key="8">
    <source>
        <dbReference type="EMBL" id="MBS7528005.1"/>
    </source>
</evidence>
<dbReference type="SUPFAM" id="SSF55120">
    <property type="entry name" value="Pseudouridine synthase"/>
    <property type="match status" value="1"/>
</dbReference>
<dbReference type="Gene3D" id="3.30.2350.10">
    <property type="entry name" value="Pseudouridine synthase"/>
    <property type="match status" value="1"/>
</dbReference>
<organism evidence="8 9">
    <name type="scientific">Fusibacter paucivorans</name>
    <dbReference type="NCBI Taxonomy" id="76009"/>
    <lineage>
        <taxon>Bacteria</taxon>
        <taxon>Bacillati</taxon>
        <taxon>Bacillota</taxon>
        <taxon>Clostridia</taxon>
        <taxon>Eubacteriales</taxon>
        <taxon>Eubacteriales Family XII. Incertae Sedis</taxon>
        <taxon>Fusibacter</taxon>
    </lineage>
</organism>
<evidence type="ECO:0000259" key="6">
    <source>
        <dbReference type="Pfam" id="PF01509"/>
    </source>
</evidence>
<name>A0ABS5PS60_9FIRM</name>
<dbReference type="Pfam" id="PF16198">
    <property type="entry name" value="TruB_C_2"/>
    <property type="match status" value="1"/>
</dbReference>
<comment type="catalytic activity">
    <reaction evidence="1 5">
        <text>uridine(55) in tRNA = pseudouridine(55) in tRNA</text>
        <dbReference type="Rhea" id="RHEA:42532"/>
        <dbReference type="Rhea" id="RHEA-COMP:10101"/>
        <dbReference type="Rhea" id="RHEA-COMP:10102"/>
        <dbReference type="ChEBI" id="CHEBI:65314"/>
        <dbReference type="ChEBI" id="CHEBI:65315"/>
        <dbReference type="EC" id="5.4.99.25"/>
    </reaction>
</comment>
<dbReference type="PANTHER" id="PTHR13767">
    <property type="entry name" value="TRNA-PSEUDOURIDINE SYNTHASE"/>
    <property type="match status" value="1"/>
</dbReference>
<keyword evidence="4 5" id="KW-0413">Isomerase</keyword>
<evidence type="ECO:0000256" key="4">
    <source>
        <dbReference type="ARBA" id="ARBA00023235"/>
    </source>
</evidence>
<dbReference type="Proteomes" id="UP000746471">
    <property type="component" value="Unassembled WGS sequence"/>
</dbReference>
<dbReference type="GO" id="GO:0160148">
    <property type="term" value="F:tRNA pseudouridine(55) synthase activity"/>
    <property type="evidence" value="ECO:0007669"/>
    <property type="project" value="UniProtKB-EC"/>
</dbReference>
<dbReference type="HAMAP" id="MF_01080">
    <property type="entry name" value="TruB_bact"/>
    <property type="match status" value="1"/>
</dbReference>
<reference evidence="8 9" key="1">
    <citation type="submission" date="2021-05" db="EMBL/GenBank/DDBJ databases">
        <title>Fusibacter ferrireducens sp. nov., an anaerobic, sulfur- and Fe-reducing bacterium isolated from the mangrove sediment.</title>
        <authorList>
            <person name="Qiu D."/>
        </authorList>
    </citation>
    <scope>NUCLEOTIDE SEQUENCE [LARGE SCALE GENOMIC DNA]</scope>
    <source>
        <strain evidence="8 9">DSM 12116</strain>
    </source>
</reference>
<gene>
    <name evidence="5 8" type="primary">truB</name>
    <name evidence="8" type="ORF">KHM83_15070</name>
</gene>
<feature type="domain" description="tRNA pseudouridylate synthase B C-terminal" evidence="7">
    <location>
        <begin position="173"/>
        <end position="214"/>
    </location>
</feature>
<evidence type="ECO:0000256" key="5">
    <source>
        <dbReference type="HAMAP-Rule" id="MF_01080"/>
    </source>
</evidence>
<accession>A0ABS5PS60</accession>
<dbReference type="PANTHER" id="PTHR13767:SF2">
    <property type="entry name" value="PSEUDOURIDYLATE SYNTHASE TRUB1"/>
    <property type="match status" value="1"/>
</dbReference>
<keyword evidence="3 5" id="KW-0819">tRNA processing</keyword>
<dbReference type="EMBL" id="JAHBCL010000029">
    <property type="protein sequence ID" value="MBS7528005.1"/>
    <property type="molecule type" value="Genomic_DNA"/>
</dbReference>
<protein>
    <recommendedName>
        <fullName evidence="5">tRNA pseudouridine synthase B</fullName>
        <ecNumber evidence="5">5.4.99.25</ecNumber>
    </recommendedName>
    <alternativeName>
        <fullName evidence="5">tRNA pseudouridine(55) synthase</fullName>
        <shortName evidence="5">Psi55 synthase</shortName>
    </alternativeName>
    <alternativeName>
        <fullName evidence="5">tRNA pseudouridylate synthase</fullName>
    </alternativeName>
    <alternativeName>
        <fullName evidence="5">tRNA-uridine isomerase</fullName>
    </alternativeName>
</protein>
<dbReference type="InterPro" id="IPR002501">
    <property type="entry name" value="PsdUridine_synth_N"/>
</dbReference>
<evidence type="ECO:0000256" key="1">
    <source>
        <dbReference type="ARBA" id="ARBA00000385"/>
    </source>
</evidence>
<dbReference type="InterPro" id="IPR020103">
    <property type="entry name" value="PsdUridine_synth_cat_dom_sf"/>
</dbReference>
<evidence type="ECO:0000313" key="9">
    <source>
        <dbReference type="Proteomes" id="UP000746471"/>
    </source>
</evidence>